<keyword evidence="2" id="KW-0812">Transmembrane</keyword>
<protein>
    <submittedName>
        <fullName evidence="3">Uncharacterized protein</fullName>
    </submittedName>
</protein>
<feature type="transmembrane region" description="Helical" evidence="2">
    <location>
        <begin position="241"/>
        <end position="266"/>
    </location>
</feature>
<accession>A0A9P3GN07</accession>
<feature type="transmembrane region" description="Helical" evidence="2">
    <location>
        <begin position="72"/>
        <end position="99"/>
    </location>
</feature>
<gene>
    <name evidence="3" type="ORF">PsYK624_126320</name>
</gene>
<evidence type="ECO:0000256" key="1">
    <source>
        <dbReference type="SAM" id="MobiDB-lite"/>
    </source>
</evidence>
<dbReference type="InterPro" id="IPR027458">
    <property type="entry name" value="STE2_TM1-TM2_sf"/>
</dbReference>
<feature type="compositionally biased region" description="Low complexity" evidence="1">
    <location>
        <begin position="7"/>
        <end position="16"/>
    </location>
</feature>
<dbReference type="Gene3D" id="1.10.287.920">
    <property type="entry name" value="Pheromone alpha factor receptor"/>
    <property type="match status" value="1"/>
</dbReference>
<dbReference type="EMBL" id="BPQB01000059">
    <property type="protein sequence ID" value="GJE96435.1"/>
    <property type="molecule type" value="Genomic_DNA"/>
</dbReference>
<comment type="caution">
    <text evidence="3">The sequence shown here is derived from an EMBL/GenBank/DDBJ whole genome shotgun (WGS) entry which is preliminary data.</text>
</comment>
<feature type="transmembrane region" description="Helical" evidence="2">
    <location>
        <begin position="105"/>
        <end position="132"/>
    </location>
</feature>
<organism evidence="3 4">
    <name type="scientific">Phanerochaete sordida</name>
    <dbReference type="NCBI Taxonomy" id="48140"/>
    <lineage>
        <taxon>Eukaryota</taxon>
        <taxon>Fungi</taxon>
        <taxon>Dikarya</taxon>
        <taxon>Basidiomycota</taxon>
        <taxon>Agaricomycotina</taxon>
        <taxon>Agaricomycetes</taxon>
        <taxon>Polyporales</taxon>
        <taxon>Phanerochaetaceae</taxon>
        <taxon>Phanerochaete</taxon>
    </lineage>
</organism>
<proteinExistence type="predicted"/>
<name>A0A9P3GN07_9APHY</name>
<reference evidence="3 4" key="1">
    <citation type="submission" date="2021-08" db="EMBL/GenBank/DDBJ databases">
        <title>Draft Genome Sequence of Phanerochaete sordida strain YK-624.</title>
        <authorList>
            <person name="Mori T."/>
            <person name="Dohra H."/>
            <person name="Suzuki T."/>
            <person name="Kawagishi H."/>
            <person name="Hirai H."/>
        </authorList>
    </citation>
    <scope>NUCLEOTIDE SEQUENCE [LARGE SCALE GENOMIC DNA]</scope>
    <source>
        <strain evidence="3 4">YK-624</strain>
    </source>
</reference>
<dbReference type="AlphaFoldDB" id="A0A9P3GN07"/>
<sequence>MSTPASTLGPAGTPLPAGNPPPPPPGLNYIIAIKSSLVPAATSFVFAGMFVPLIITLFLLSTPRLRRQPIFILNVLSLLFGLTMSSLSISTNIAAMLLSFDASTIIVPTAILTGISPVLVGSVLFVRIFAVYPWSRISNLTKVLAYGVPIVLRVARTVNITLNLGLIYRGGGSDRSSSLGVIGASANDWQRSSTKVECTLQLIDNTYVSALFLWKLRQAAKLSASIRLKSSNSYARRIRSLMWIAVSNFVIPDILSLVQLIVLFLHPDDGEVALYVFVIFFANPCVEIIGVLFATVWAASNHWQADHGSAVPTAMPTISIDLGSHVADAPGQAYTAHSLMFRAPSVDSPSSSKSEMTGEKVIQMDATFARIPV</sequence>
<feature type="region of interest" description="Disordered" evidence="1">
    <location>
        <begin position="1"/>
        <end position="20"/>
    </location>
</feature>
<evidence type="ECO:0000313" key="4">
    <source>
        <dbReference type="Proteomes" id="UP000703269"/>
    </source>
</evidence>
<dbReference type="Proteomes" id="UP000703269">
    <property type="component" value="Unassembled WGS sequence"/>
</dbReference>
<evidence type="ECO:0000256" key="2">
    <source>
        <dbReference type="SAM" id="Phobius"/>
    </source>
</evidence>
<keyword evidence="2" id="KW-1133">Transmembrane helix</keyword>
<keyword evidence="2" id="KW-0472">Membrane</keyword>
<feature type="transmembrane region" description="Helical" evidence="2">
    <location>
        <begin position="272"/>
        <end position="299"/>
    </location>
</feature>
<feature type="transmembrane region" description="Helical" evidence="2">
    <location>
        <begin position="37"/>
        <end position="60"/>
    </location>
</feature>
<dbReference type="OrthoDB" id="2548432at2759"/>
<keyword evidence="4" id="KW-1185">Reference proteome</keyword>
<evidence type="ECO:0000313" key="3">
    <source>
        <dbReference type="EMBL" id="GJE96435.1"/>
    </source>
</evidence>